<dbReference type="AlphaFoldDB" id="A0A1W2B953"/>
<protein>
    <submittedName>
        <fullName evidence="1">Uncharacterized protein</fullName>
    </submittedName>
</protein>
<name>A0A1W2B953_9SPHI</name>
<gene>
    <name evidence="1" type="ORF">SAMN04488524_2132</name>
</gene>
<accession>A0A1W2B953</accession>
<dbReference type="EMBL" id="FWXT01000001">
    <property type="protein sequence ID" value="SMC69505.1"/>
    <property type="molecule type" value="Genomic_DNA"/>
</dbReference>
<proteinExistence type="predicted"/>
<dbReference type="Proteomes" id="UP000192756">
    <property type="component" value="Unassembled WGS sequence"/>
</dbReference>
<sequence>MLNALHFCRISYFFILRKIIYLIGVVKSSQYNLAKCGIQ</sequence>
<evidence type="ECO:0000313" key="1">
    <source>
        <dbReference type="EMBL" id="SMC69505.1"/>
    </source>
</evidence>
<reference evidence="2" key="1">
    <citation type="submission" date="2017-04" db="EMBL/GenBank/DDBJ databases">
        <authorList>
            <person name="Varghese N."/>
            <person name="Submissions S."/>
        </authorList>
    </citation>
    <scope>NUCLEOTIDE SEQUENCE [LARGE SCALE GENOMIC DNA]</scope>
    <source>
        <strain evidence="2">DSM 12126</strain>
    </source>
</reference>
<organism evidence="1 2">
    <name type="scientific">Pedobacter africanus</name>
    <dbReference type="NCBI Taxonomy" id="151894"/>
    <lineage>
        <taxon>Bacteria</taxon>
        <taxon>Pseudomonadati</taxon>
        <taxon>Bacteroidota</taxon>
        <taxon>Sphingobacteriia</taxon>
        <taxon>Sphingobacteriales</taxon>
        <taxon>Sphingobacteriaceae</taxon>
        <taxon>Pedobacter</taxon>
    </lineage>
</organism>
<keyword evidence="2" id="KW-1185">Reference proteome</keyword>
<dbReference type="STRING" id="151894.SAMN04488524_2132"/>
<evidence type="ECO:0000313" key="2">
    <source>
        <dbReference type="Proteomes" id="UP000192756"/>
    </source>
</evidence>